<evidence type="ECO:0000313" key="3">
    <source>
        <dbReference type="Proteomes" id="UP001342314"/>
    </source>
</evidence>
<evidence type="ECO:0000256" key="1">
    <source>
        <dbReference type="SAM" id="MobiDB-lite"/>
    </source>
</evidence>
<name>A0AAV5GJ96_9BASI</name>
<dbReference type="GO" id="GO:0032543">
    <property type="term" value="P:mitochondrial translation"/>
    <property type="evidence" value="ECO:0007669"/>
    <property type="project" value="InterPro"/>
</dbReference>
<proteinExistence type="predicted"/>
<sequence length="191" mass="21196">MLRSRLTCTLQPAHVCPAATRAYATKQASGSGSRKKAAQAVNRGARPGEGQSDSKMEAIRQTLLESDPSEADRLAALRTAIPSAEAHETIQRAWQLRQRHAREAHAAELARKYGAMRSALDTLERTDARLFKLATEGRKFQNVDQTRATNARLEGIVPREMRVPTELPGGQLWDHEWKAPQVEQPEPRAKA</sequence>
<evidence type="ECO:0000313" key="2">
    <source>
        <dbReference type="EMBL" id="GJN89561.1"/>
    </source>
</evidence>
<gene>
    <name evidence="2" type="ORF">Rhopal_002548-T1</name>
</gene>
<dbReference type="Proteomes" id="UP001342314">
    <property type="component" value="Unassembled WGS sequence"/>
</dbReference>
<feature type="region of interest" description="Disordered" evidence="1">
    <location>
        <begin position="24"/>
        <end position="55"/>
    </location>
</feature>
<reference evidence="2 3" key="1">
    <citation type="submission" date="2021-12" db="EMBL/GenBank/DDBJ databases">
        <title>High titer production of polyol ester of fatty acids by Rhodotorula paludigena BS15 towards product separation-free biomass refinery.</title>
        <authorList>
            <person name="Mano J."/>
            <person name="Ono H."/>
            <person name="Tanaka T."/>
            <person name="Naito K."/>
            <person name="Sushida H."/>
            <person name="Ike M."/>
            <person name="Tokuyasu K."/>
            <person name="Kitaoka M."/>
        </authorList>
    </citation>
    <scope>NUCLEOTIDE SEQUENCE [LARGE SCALE GENOMIC DNA]</scope>
    <source>
        <strain evidence="2 3">BS15</strain>
    </source>
</reference>
<feature type="region of interest" description="Disordered" evidence="1">
    <location>
        <begin position="167"/>
        <end position="191"/>
    </location>
</feature>
<dbReference type="Gene3D" id="6.10.250.3440">
    <property type="match status" value="1"/>
</dbReference>
<keyword evidence="3" id="KW-1185">Reference proteome</keyword>
<dbReference type="GO" id="GO:0005739">
    <property type="term" value="C:mitochondrion"/>
    <property type="evidence" value="ECO:0007669"/>
    <property type="project" value="GOC"/>
</dbReference>
<protein>
    <submittedName>
        <fullName evidence="2">Uncharacterized protein</fullName>
    </submittedName>
</protein>
<dbReference type="EMBL" id="BQKY01000005">
    <property type="protein sequence ID" value="GJN89561.1"/>
    <property type="molecule type" value="Genomic_DNA"/>
</dbReference>
<comment type="caution">
    <text evidence="2">The sequence shown here is derived from an EMBL/GenBank/DDBJ whole genome shotgun (WGS) entry which is preliminary data.</text>
</comment>
<dbReference type="InterPro" id="IPR042831">
    <property type="entry name" value="Ribosomal_mL40_fung"/>
</dbReference>
<organism evidence="2 3">
    <name type="scientific">Rhodotorula paludigena</name>
    <dbReference type="NCBI Taxonomy" id="86838"/>
    <lineage>
        <taxon>Eukaryota</taxon>
        <taxon>Fungi</taxon>
        <taxon>Dikarya</taxon>
        <taxon>Basidiomycota</taxon>
        <taxon>Pucciniomycotina</taxon>
        <taxon>Microbotryomycetes</taxon>
        <taxon>Sporidiobolales</taxon>
        <taxon>Sporidiobolaceae</taxon>
        <taxon>Rhodotorula</taxon>
    </lineage>
</organism>
<dbReference type="GO" id="GO:0003735">
    <property type="term" value="F:structural constituent of ribosome"/>
    <property type="evidence" value="ECO:0007669"/>
    <property type="project" value="InterPro"/>
</dbReference>
<dbReference type="AlphaFoldDB" id="A0AAV5GJ96"/>
<dbReference type="PANTHER" id="PTHR39150:SF1">
    <property type="entry name" value="LARGE RIBOSOMAL SUBUNIT PROTEIN ML40"/>
    <property type="match status" value="1"/>
</dbReference>
<accession>A0AAV5GJ96</accession>
<dbReference type="PANTHER" id="PTHR39150">
    <property type="entry name" value="54S RIBOSOMAL PROTEIN L28, MITOCHONDRIAL"/>
    <property type="match status" value="1"/>
</dbReference>